<dbReference type="PANTHER" id="PTHR13318">
    <property type="entry name" value="PARTNER OF PAIRED, ISOFORM B-RELATED"/>
    <property type="match status" value="1"/>
</dbReference>
<sequence>MPPSPSSSSKNCRYHQQWQPRLPDECWESIFKHLTNPHDLESLSLVSRRFHSFINRIHTHLTISEGLLPHLPALLRRFTSLTSIKLTHYFTGDIDALLSQTASFDLPSLHSLDISYQRTFPSHGLRQFSKKFPTLKSLNCSETNPDLLLIVECFPNLEAIDVSFTSLYSDADLHVKALVSGLKKLRKVDLSGIYNFQDSSIFTLCQNCVSLEALVLDETGSHSEVGIANAIRERPQLRSLAVRRGTVTLELIGAH</sequence>
<evidence type="ECO:0000313" key="2">
    <source>
        <dbReference type="EMBL" id="MED6184391.1"/>
    </source>
</evidence>
<dbReference type="SMART" id="SM00256">
    <property type="entry name" value="FBOX"/>
    <property type="match status" value="1"/>
</dbReference>
<organism evidence="2 3">
    <name type="scientific">Stylosanthes scabra</name>
    <dbReference type="NCBI Taxonomy" id="79078"/>
    <lineage>
        <taxon>Eukaryota</taxon>
        <taxon>Viridiplantae</taxon>
        <taxon>Streptophyta</taxon>
        <taxon>Embryophyta</taxon>
        <taxon>Tracheophyta</taxon>
        <taxon>Spermatophyta</taxon>
        <taxon>Magnoliopsida</taxon>
        <taxon>eudicotyledons</taxon>
        <taxon>Gunneridae</taxon>
        <taxon>Pentapetalae</taxon>
        <taxon>rosids</taxon>
        <taxon>fabids</taxon>
        <taxon>Fabales</taxon>
        <taxon>Fabaceae</taxon>
        <taxon>Papilionoideae</taxon>
        <taxon>50 kb inversion clade</taxon>
        <taxon>dalbergioids sensu lato</taxon>
        <taxon>Dalbergieae</taxon>
        <taxon>Pterocarpus clade</taxon>
        <taxon>Stylosanthes</taxon>
    </lineage>
</organism>
<dbReference type="Proteomes" id="UP001341840">
    <property type="component" value="Unassembled WGS sequence"/>
</dbReference>
<accession>A0ABU6WHP3</accession>
<dbReference type="InterPro" id="IPR001810">
    <property type="entry name" value="F-box_dom"/>
</dbReference>
<dbReference type="CDD" id="cd09917">
    <property type="entry name" value="F-box_SF"/>
    <property type="match status" value="1"/>
</dbReference>
<name>A0ABU6WHP3_9FABA</name>
<protein>
    <recommendedName>
        <fullName evidence="1">F-box domain-containing protein</fullName>
    </recommendedName>
</protein>
<dbReference type="InterPro" id="IPR032675">
    <property type="entry name" value="LRR_dom_sf"/>
</dbReference>
<proteinExistence type="predicted"/>
<evidence type="ECO:0000259" key="1">
    <source>
        <dbReference type="SMART" id="SM00256"/>
    </source>
</evidence>
<evidence type="ECO:0000313" key="3">
    <source>
        <dbReference type="Proteomes" id="UP001341840"/>
    </source>
</evidence>
<comment type="caution">
    <text evidence="2">The sequence shown here is derived from an EMBL/GenBank/DDBJ whole genome shotgun (WGS) entry which is preliminary data.</text>
</comment>
<dbReference type="Gene3D" id="1.20.1280.50">
    <property type="match status" value="1"/>
</dbReference>
<dbReference type="Pfam" id="PF12937">
    <property type="entry name" value="F-box-like"/>
    <property type="match status" value="1"/>
</dbReference>
<feature type="domain" description="F-box" evidence="1">
    <location>
        <begin position="22"/>
        <end position="63"/>
    </location>
</feature>
<reference evidence="2 3" key="1">
    <citation type="journal article" date="2023" name="Plants (Basel)">
        <title>Bridging the Gap: Combining Genomics and Transcriptomics Approaches to Understand Stylosanthes scabra, an Orphan Legume from the Brazilian Caatinga.</title>
        <authorList>
            <person name="Ferreira-Neto J.R.C."/>
            <person name="da Silva M.D."/>
            <person name="Binneck E."/>
            <person name="de Melo N.F."/>
            <person name="da Silva R.H."/>
            <person name="de Melo A.L.T.M."/>
            <person name="Pandolfi V."/>
            <person name="Bustamante F.O."/>
            <person name="Brasileiro-Vidal A.C."/>
            <person name="Benko-Iseppon A.M."/>
        </authorList>
    </citation>
    <scope>NUCLEOTIDE SEQUENCE [LARGE SCALE GENOMIC DNA]</scope>
    <source>
        <tissue evidence="2">Leaves</tissue>
    </source>
</reference>
<gene>
    <name evidence="2" type="ORF">PIB30_047080</name>
</gene>
<dbReference type="Gene3D" id="3.80.10.10">
    <property type="entry name" value="Ribonuclease Inhibitor"/>
    <property type="match status" value="1"/>
</dbReference>
<dbReference type="EMBL" id="JASCZI010181541">
    <property type="protein sequence ID" value="MED6184391.1"/>
    <property type="molecule type" value="Genomic_DNA"/>
</dbReference>
<dbReference type="SUPFAM" id="SSF52047">
    <property type="entry name" value="RNI-like"/>
    <property type="match status" value="1"/>
</dbReference>
<keyword evidence="3" id="KW-1185">Reference proteome</keyword>
<dbReference type="PANTHER" id="PTHR13318:SF106">
    <property type="entry name" value="F-BOX_LRR-REPEAT PROTEIN 2"/>
    <property type="match status" value="1"/>
</dbReference>